<dbReference type="Gene3D" id="6.20.390.30">
    <property type="match status" value="1"/>
</dbReference>
<proteinExistence type="predicted"/>
<dbReference type="Gene3D" id="3.90.226.10">
    <property type="entry name" value="2-enoyl-CoA Hydratase, Chain A, domain 1"/>
    <property type="match status" value="1"/>
</dbReference>
<dbReference type="InterPro" id="IPR001753">
    <property type="entry name" value="Enoyl-CoA_hydra/iso"/>
</dbReference>
<name>A0A6B8LUP5_9HYPH</name>
<protein>
    <submittedName>
        <fullName evidence="1">Enoyl-CoA hydratase</fullName>
    </submittedName>
</protein>
<sequence length="309" mass="34961">MTEIVFRGPKDPKEFPHWRFQTLDIEHHPETASIWMNYREDAPQCYSLEMLVELLQLRDSLRALCASGRTSEFPFRYLVMAAKRPGVFSLGGDLATFAAAIRRQDLATLITYAHACVDLVYSYSQSLDLPIVTLCSVHGQCLGGALEAALAFDFIIAEENAMFGLPEVAFNTFPGMGAVTMLTRRVGSALTQQIIMSGQTYSGREMFELEVIDQITAPGGARAAAIEWMRETGDKKWRRRRAIAEARRRSHPITHDELIRITELWAECSARIEERDLRHMERLVRAQKRLIGATDRAAKAERSFESNSF</sequence>
<accession>A0A6B8LUP5</accession>
<dbReference type="PANTHER" id="PTHR11941:SF54">
    <property type="entry name" value="ENOYL-COA HYDRATASE, MITOCHONDRIAL"/>
    <property type="match status" value="1"/>
</dbReference>
<dbReference type="PANTHER" id="PTHR11941">
    <property type="entry name" value="ENOYL-COA HYDRATASE-RELATED"/>
    <property type="match status" value="1"/>
</dbReference>
<dbReference type="KEGG" id="mpar:F7D14_00105"/>
<dbReference type="Pfam" id="PF00378">
    <property type="entry name" value="ECH_1"/>
    <property type="match status" value="1"/>
</dbReference>
<dbReference type="GO" id="GO:0006635">
    <property type="term" value="P:fatty acid beta-oxidation"/>
    <property type="evidence" value="ECO:0007669"/>
    <property type="project" value="TreeGrafter"/>
</dbReference>
<dbReference type="AlphaFoldDB" id="A0A6B8LUP5"/>
<dbReference type="EMBL" id="CP044331">
    <property type="protein sequence ID" value="QGM96057.1"/>
    <property type="molecule type" value="Genomic_DNA"/>
</dbReference>
<keyword evidence="2" id="KW-1185">Reference proteome</keyword>
<dbReference type="GO" id="GO:0003824">
    <property type="term" value="F:catalytic activity"/>
    <property type="evidence" value="ECO:0007669"/>
    <property type="project" value="UniProtKB-ARBA"/>
</dbReference>
<dbReference type="Proteomes" id="UP000422569">
    <property type="component" value="Chromosome"/>
</dbReference>
<organism evidence="1 2">
    <name type="scientific">Methylocystis parvus</name>
    <dbReference type="NCBI Taxonomy" id="134"/>
    <lineage>
        <taxon>Bacteria</taxon>
        <taxon>Pseudomonadati</taxon>
        <taxon>Pseudomonadota</taxon>
        <taxon>Alphaproteobacteria</taxon>
        <taxon>Hyphomicrobiales</taxon>
        <taxon>Methylocystaceae</taxon>
        <taxon>Methylocystis</taxon>
    </lineage>
</organism>
<evidence type="ECO:0000313" key="2">
    <source>
        <dbReference type="Proteomes" id="UP000422569"/>
    </source>
</evidence>
<dbReference type="SUPFAM" id="SSF52096">
    <property type="entry name" value="ClpP/crotonase"/>
    <property type="match status" value="1"/>
</dbReference>
<dbReference type="RefSeq" id="WP_016918392.1">
    <property type="nucleotide sequence ID" value="NZ_CP044331.1"/>
</dbReference>
<gene>
    <name evidence="1" type="ORF">F7D14_00105</name>
</gene>
<evidence type="ECO:0000313" key="1">
    <source>
        <dbReference type="EMBL" id="QGM96057.1"/>
    </source>
</evidence>
<reference evidence="1 2" key="1">
    <citation type="submission" date="2019-09" db="EMBL/GenBank/DDBJ databases">
        <title>Isolation and complete genome sequencing of Methylocystis species.</title>
        <authorList>
            <person name="Rumah B.L."/>
            <person name="Stead C.E."/>
            <person name="Stevens B.C."/>
            <person name="Minton N.P."/>
            <person name="Grosse-Honebrink A."/>
            <person name="Zhang Y."/>
        </authorList>
    </citation>
    <scope>NUCLEOTIDE SEQUENCE [LARGE SCALE GENOMIC DNA]</scope>
    <source>
        <strain evidence="1 2">BRCS2</strain>
    </source>
</reference>
<dbReference type="CDD" id="cd06558">
    <property type="entry name" value="crotonase-like"/>
    <property type="match status" value="1"/>
</dbReference>
<dbReference type="NCBIfam" id="NF006452">
    <property type="entry name" value="PRK08788.1"/>
    <property type="match status" value="1"/>
</dbReference>
<dbReference type="InterPro" id="IPR029045">
    <property type="entry name" value="ClpP/crotonase-like_dom_sf"/>
</dbReference>